<reference evidence="2 3" key="1">
    <citation type="journal article" date="2019" name="Commun. Biol.">
        <title>The bagworm genome reveals a unique fibroin gene that provides high tensile strength.</title>
        <authorList>
            <person name="Kono N."/>
            <person name="Nakamura H."/>
            <person name="Ohtoshi R."/>
            <person name="Tomita M."/>
            <person name="Numata K."/>
            <person name="Arakawa K."/>
        </authorList>
    </citation>
    <scope>NUCLEOTIDE SEQUENCE [LARGE SCALE GENOMIC DNA]</scope>
</reference>
<organism evidence="2 3">
    <name type="scientific">Eumeta variegata</name>
    <name type="common">Bagworm moth</name>
    <name type="synonym">Eumeta japonica</name>
    <dbReference type="NCBI Taxonomy" id="151549"/>
    <lineage>
        <taxon>Eukaryota</taxon>
        <taxon>Metazoa</taxon>
        <taxon>Ecdysozoa</taxon>
        <taxon>Arthropoda</taxon>
        <taxon>Hexapoda</taxon>
        <taxon>Insecta</taxon>
        <taxon>Pterygota</taxon>
        <taxon>Neoptera</taxon>
        <taxon>Endopterygota</taxon>
        <taxon>Lepidoptera</taxon>
        <taxon>Glossata</taxon>
        <taxon>Ditrysia</taxon>
        <taxon>Tineoidea</taxon>
        <taxon>Psychidae</taxon>
        <taxon>Oiketicinae</taxon>
        <taxon>Eumeta</taxon>
    </lineage>
</organism>
<evidence type="ECO:0000256" key="1">
    <source>
        <dbReference type="SAM" id="MobiDB-lite"/>
    </source>
</evidence>
<feature type="compositionally biased region" description="Polar residues" evidence="1">
    <location>
        <begin position="59"/>
        <end position="77"/>
    </location>
</feature>
<comment type="caution">
    <text evidence="2">The sequence shown here is derived from an EMBL/GenBank/DDBJ whole genome shotgun (WGS) entry which is preliminary data.</text>
</comment>
<dbReference type="EMBL" id="BGZK01000081">
    <property type="protein sequence ID" value="GBP16690.1"/>
    <property type="molecule type" value="Genomic_DNA"/>
</dbReference>
<name>A0A4C1TRR5_EUMVA</name>
<protein>
    <submittedName>
        <fullName evidence="2">Uncharacterized protein</fullName>
    </submittedName>
</protein>
<feature type="region of interest" description="Disordered" evidence="1">
    <location>
        <begin position="45"/>
        <end position="84"/>
    </location>
</feature>
<sequence length="105" mass="11317">MTAYKKLVEATSNCVSIRSPLHDKTSLRSAVNVLLSATSMSQRAVGESRIASQPARAQRSATSILRSSPMHSRNEISTPLRARPPQAAAVAPCPTCIELIARNKF</sequence>
<accession>A0A4C1TRR5</accession>
<dbReference type="Proteomes" id="UP000299102">
    <property type="component" value="Unassembled WGS sequence"/>
</dbReference>
<dbReference type="AlphaFoldDB" id="A0A4C1TRR5"/>
<proteinExistence type="predicted"/>
<evidence type="ECO:0000313" key="2">
    <source>
        <dbReference type="EMBL" id="GBP16690.1"/>
    </source>
</evidence>
<evidence type="ECO:0000313" key="3">
    <source>
        <dbReference type="Proteomes" id="UP000299102"/>
    </source>
</evidence>
<gene>
    <name evidence="2" type="ORF">EVAR_13315_1</name>
</gene>
<keyword evidence="3" id="KW-1185">Reference proteome</keyword>